<comment type="similarity">
    <text evidence="1">Belongs to the EIF1AD family.</text>
</comment>
<evidence type="ECO:0000313" key="12">
    <source>
        <dbReference type="RefSeq" id="XP_032803834.1"/>
    </source>
</evidence>
<dbReference type="RefSeq" id="XP_032803832.1">
    <property type="nucleotide sequence ID" value="XM_032947941.1"/>
</dbReference>
<feature type="compositionally biased region" description="Acidic residues" evidence="6">
    <location>
        <begin position="134"/>
        <end position="149"/>
    </location>
</feature>
<dbReference type="InterPro" id="IPR001253">
    <property type="entry name" value="TIF_eIF-1A"/>
</dbReference>
<feature type="compositionally biased region" description="Acidic residues" evidence="6">
    <location>
        <begin position="164"/>
        <end position="177"/>
    </location>
</feature>
<evidence type="ECO:0000256" key="2">
    <source>
        <dbReference type="ARBA" id="ARBA00020989"/>
    </source>
</evidence>
<evidence type="ECO:0000256" key="6">
    <source>
        <dbReference type="SAM" id="MobiDB-lite"/>
    </source>
</evidence>
<dbReference type="OMA" id="PNRMQAP"/>
<dbReference type="Ensembl" id="ENSPMAT00000000884.1">
    <property type="protein sequence ID" value="ENSPMAP00000000880.1"/>
    <property type="gene ID" value="ENSPMAG00000000805.1"/>
</dbReference>
<dbReference type="InterPro" id="IPR006196">
    <property type="entry name" value="RNA-binding_domain_S1_IF1"/>
</dbReference>
<name>S4R6Q0_PETMA</name>
<dbReference type="STRING" id="7757.ENSPMAP00000000880"/>
<dbReference type="InterPro" id="IPR012340">
    <property type="entry name" value="NA-bd_OB-fold"/>
</dbReference>
<dbReference type="GO" id="GO:0003723">
    <property type="term" value="F:RNA binding"/>
    <property type="evidence" value="ECO:0007669"/>
    <property type="project" value="UniProtKB-KW"/>
</dbReference>
<proteinExistence type="inferred from homology"/>
<evidence type="ECO:0000256" key="5">
    <source>
        <dbReference type="PROSITE-ProRule" id="PRU00181"/>
    </source>
</evidence>
<keyword evidence="5" id="KW-0396">Initiation factor</keyword>
<sequence length="199" mass="22536">MSKATKRKHVVKEVLEEFAAPTRQQQIVKVLGTPGNNLHEVETAVGEHFLVTMPTKYRKNIWIKRGDFVMVEPIEEGDKVKAEIVSILNRDHIRYLKKEGVWPVKFNEDTSVEASSRTFLEPKLDSEETTCAANDEEVSDEDDSGDDDLFVNTNHVNSEYTASTDDEDDSENSDVDNDVNMSNAEKNSQQAESEEEPEQ</sequence>
<evidence type="ECO:0000313" key="10">
    <source>
        <dbReference type="RefSeq" id="XP_032803832.1"/>
    </source>
</evidence>
<dbReference type="CDD" id="cd05792">
    <property type="entry name" value="S1_eIF1AD_like"/>
    <property type="match status" value="1"/>
</dbReference>
<dbReference type="Gene3D" id="2.40.50.140">
    <property type="entry name" value="Nucleic acid-binding proteins"/>
    <property type="match status" value="1"/>
</dbReference>
<gene>
    <name evidence="8 10 11 12" type="primary">EIF1AD</name>
</gene>
<dbReference type="GeneID" id="116939500"/>
<dbReference type="RefSeq" id="XP_032803834.1">
    <property type="nucleotide sequence ID" value="XM_032947943.1"/>
</dbReference>
<dbReference type="OrthoDB" id="1738325at2759"/>
<evidence type="ECO:0000256" key="4">
    <source>
        <dbReference type="ARBA" id="ARBA00031998"/>
    </source>
</evidence>
<reference evidence="8" key="2">
    <citation type="submission" date="2025-05" db="UniProtKB">
        <authorList>
            <consortium name="Ensembl"/>
        </authorList>
    </citation>
    <scope>IDENTIFICATION</scope>
</reference>
<dbReference type="Proteomes" id="UP001318040">
    <property type="component" value="Chromosome 6"/>
</dbReference>
<dbReference type="GO" id="GO:0003743">
    <property type="term" value="F:translation initiation factor activity"/>
    <property type="evidence" value="ECO:0007669"/>
    <property type="project" value="UniProtKB-UniRule"/>
</dbReference>
<feature type="region of interest" description="Disordered" evidence="6">
    <location>
        <begin position="124"/>
        <end position="199"/>
    </location>
</feature>
<keyword evidence="3" id="KW-0694">RNA-binding</keyword>
<evidence type="ECO:0000256" key="1">
    <source>
        <dbReference type="ARBA" id="ARBA00007340"/>
    </source>
</evidence>
<dbReference type="SMART" id="SM00652">
    <property type="entry name" value="eIF1a"/>
    <property type="match status" value="1"/>
</dbReference>
<dbReference type="HOGENOM" id="CLU_106477_2_0_1"/>
<dbReference type="AlphaFoldDB" id="S4R6Q0"/>
<feature type="compositionally biased region" description="Polar residues" evidence="6">
    <location>
        <begin position="151"/>
        <end position="163"/>
    </location>
</feature>
<dbReference type="PANTHER" id="PTHR21641">
    <property type="entry name" value="TRANSLATION INITIATION FACTOR-RELATED"/>
    <property type="match status" value="1"/>
</dbReference>
<dbReference type="PANTHER" id="PTHR21641:SF0">
    <property type="entry name" value="RNA-BINDING PROTEIN EIF1AD-RELATED"/>
    <property type="match status" value="1"/>
</dbReference>
<keyword evidence="9" id="KW-1185">Reference proteome</keyword>
<evidence type="ECO:0000313" key="9">
    <source>
        <dbReference type="Proteomes" id="UP001318040"/>
    </source>
</evidence>
<dbReference type="GO" id="GO:0005634">
    <property type="term" value="C:nucleus"/>
    <property type="evidence" value="ECO:0007669"/>
    <property type="project" value="TreeGrafter"/>
</dbReference>
<evidence type="ECO:0000256" key="3">
    <source>
        <dbReference type="ARBA" id="ARBA00022884"/>
    </source>
</evidence>
<dbReference type="GeneTree" id="ENSGT00390000011180"/>
<reference evidence="10 11" key="1">
    <citation type="submission" date="2025-04" db="UniProtKB">
        <authorList>
            <consortium name="RefSeq"/>
        </authorList>
    </citation>
    <scope>IDENTIFICATION</scope>
    <source>
        <tissue evidence="10 11">Sperm</tissue>
    </source>
</reference>
<accession>S4R6Q0</accession>
<dbReference type="CTD" id="84285"/>
<dbReference type="PROSITE" id="PS50832">
    <property type="entry name" value="S1_IF1_TYPE"/>
    <property type="match status" value="1"/>
</dbReference>
<evidence type="ECO:0000259" key="7">
    <source>
        <dbReference type="PROSITE" id="PS50832"/>
    </source>
</evidence>
<protein>
    <recommendedName>
        <fullName evidence="2">Probable RNA-binding protein EIF1AD</fullName>
    </recommendedName>
    <alternativeName>
        <fullName evidence="4">Eukaryotic translation initiation factor 1A domain-containing protein</fullName>
    </alternativeName>
</protein>
<dbReference type="RefSeq" id="XP_032803833.1">
    <property type="nucleotide sequence ID" value="XM_032947942.1"/>
</dbReference>
<dbReference type="KEGG" id="pmrn:116939500"/>
<evidence type="ECO:0000313" key="8">
    <source>
        <dbReference type="Ensembl" id="ENSPMAP00000000880.1"/>
    </source>
</evidence>
<evidence type="ECO:0000313" key="11">
    <source>
        <dbReference type="RefSeq" id="XP_032803833.1"/>
    </source>
</evidence>
<organism evidence="8">
    <name type="scientific">Petromyzon marinus</name>
    <name type="common">Sea lamprey</name>
    <dbReference type="NCBI Taxonomy" id="7757"/>
    <lineage>
        <taxon>Eukaryota</taxon>
        <taxon>Metazoa</taxon>
        <taxon>Chordata</taxon>
        <taxon>Craniata</taxon>
        <taxon>Vertebrata</taxon>
        <taxon>Cyclostomata</taxon>
        <taxon>Hyperoartia</taxon>
        <taxon>Petromyzontiformes</taxon>
        <taxon>Petromyzontidae</taxon>
        <taxon>Petromyzon</taxon>
    </lineage>
</organism>
<dbReference type="SUPFAM" id="SSF50249">
    <property type="entry name" value="Nucleic acid-binding proteins"/>
    <property type="match status" value="1"/>
</dbReference>
<keyword evidence="5" id="KW-0648">Protein biosynthesis</keyword>
<dbReference type="InterPro" id="IPR039294">
    <property type="entry name" value="EIF1AD"/>
</dbReference>
<dbReference type="Gene3D" id="1.10.1200.180">
    <property type="match status" value="1"/>
</dbReference>
<feature type="domain" description="S1-like" evidence="7">
    <location>
        <begin position="5"/>
        <end position="89"/>
    </location>
</feature>
<dbReference type="Pfam" id="PF01176">
    <property type="entry name" value="eIF-1a"/>
    <property type="match status" value="1"/>
</dbReference>